<comment type="caution">
    <text evidence="2">The sequence shown here is derived from an EMBL/GenBank/DDBJ whole genome shotgun (WGS) entry which is preliminary data.</text>
</comment>
<name>A0ABP0NVD7_9DINO</name>
<feature type="region of interest" description="Disordered" evidence="1">
    <location>
        <begin position="104"/>
        <end position="140"/>
    </location>
</feature>
<feature type="compositionally biased region" description="Low complexity" evidence="1">
    <location>
        <begin position="37"/>
        <end position="51"/>
    </location>
</feature>
<proteinExistence type="predicted"/>
<protein>
    <submittedName>
        <fullName evidence="2">Uncharacterized protein</fullName>
    </submittedName>
</protein>
<accession>A0ABP0NVD7</accession>
<feature type="compositionally biased region" description="Basic residues" evidence="1">
    <location>
        <begin position="107"/>
        <end position="118"/>
    </location>
</feature>
<organism evidence="2 3">
    <name type="scientific">Durusdinium trenchii</name>
    <dbReference type="NCBI Taxonomy" id="1381693"/>
    <lineage>
        <taxon>Eukaryota</taxon>
        <taxon>Sar</taxon>
        <taxon>Alveolata</taxon>
        <taxon>Dinophyceae</taxon>
        <taxon>Suessiales</taxon>
        <taxon>Symbiodiniaceae</taxon>
        <taxon>Durusdinium</taxon>
    </lineage>
</organism>
<evidence type="ECO:0000313" key="3">
    <source>
        <dbReference type="Proteomes" id="UP001642484"/>
    </source>
</evidence>
<evidence type="ECO:0000313" key="2">
    <source>
        <dbReference type="EMBL" id="CAK9067765.1"/>
    </source>
</evidence>
<feature type="compositionally biased region" description="Polar residues" evidence="1">
    <location>
        <begin position="129"/>
        <end position="140"/>
    </location>
</feature>
<feature type="region of interest" description="Disordered" evidence="1">
    <location>
        <begin position="1"/>
        <end position="51"/>
    </location>
</feature>
<keyword evidence="3" id="KW-1185">Reference proteome</keyword>
<reference evidence="2 3" key="1">
    <citation type="submission" date="2024-02" db="EMBL/GenBank/DDBJ databases">
        <authorList>
            <person name="Chen Y."/>
            <person name="Shah S."/>
            <person name="Dougan E. K."/>
            <person name="Thang M."/>
            <person name="Chan C."/>
        </authorList>
    </citation>
    <scope>NUCLEOTIDE SEQUENCE [LARGE SCALE GENOMIC DNA]</scope>
</reference>
<gene>
    <name evidence="2" type="ORF">CCMP2556_LOCUS33290</name>
</gene>
<dbReference type="Proteomes" id="UP001642484">
    <property type="component" value="Unassembled WGS sequence"/>
</dbReference>
<sequence>MGKVKKAKQPGKDSGLPAMPKAVKQTIGKVKSKTSKAKAPTSVAKAVAEGPQSRRAFVAAVSAARAEGGKVLKSLLGPRPKMNGARMMQEIEEARAHAEQVADVAHKKGRSRKKKLSAHSRGVLAAFNASPQLPSLPQRG</sequence>
<dbReference type="EMBL" id="CAXAMN010022250">
    <property type="protein sequence ID" value="CAK9067765.1"/>
    <property type="molecule type" value="Genomic_DNA"/>
</dbReference>
<evidence type="ECO:0000256" key="1">
    <source>
        <dbReference type="SAM" id="MobiDB-lite"/>
    </source>
</evidence>